<dbReference type="Pfam" id="PF16481">
    <property type="entry name" value="DUF5058"/>
    <property type="match status" value="1"/>
</dbReference>
<accession>A0ABP8EKN8</accession>
<reference evidence="3" key="1">
    <citation type="journal article" date="2019" name="Int. J. Syst. Evol. Microbiol.">
        <title>The Global Catalogue of Microorganisms (GCM) 10K type strain sequencing project: providing services to taxonomists for standard genome sequencing and annotation.</title>
        <authorList>
            <consortium name="The Broad Institute Genomics Platform"/>
            <consortium name="The Broad Institute Genome Sequencing Center for Infectious Disease"/>
            <person name="Wu L."/>
            <person name="Ma J."/>
        </authorList>
    </citation>
    <scope>NUCLEOTIDE SEQUENCE [LARGE SCALE GENOMIC DNA]</scope>
    <source>
        <strain evidence="3">JCM 17458</strain>
    </source>
</reference>
<keyword evidence="1" id="KW-0812">Transmembrane</keyword>
<evidence type="ECO:0000256" key="1">
    <source>
        <dbReference type="SAM" id="Phobius"/>
    </source>
</evidence>
<feature type="transmembrane region" description="Helical" evidence="1">
    <location>
        <begin position="20"/>
        <end position="41"/>
    </location>
</feature>
<evidence type="ECO:0000313" key="3">
    <source>
        <dbReference type="Proteomes" id="UP001501586"/>
    </source>
</evidence>
<feature type="transmembrane region" description="Helical" evidence="1">
    <location>
        <begin position="126"/>
        <end position="154"/>
    </location>
</feature>
<feature type="transmembrane region" description="Helical" evidence="1">
    <location>
        <begin position="62"/>
        <end position="85"/>
    </location>
</feature>
<evidence type="ECO:0000313" key="2">
    <source>
        <dbReference type="EMBL" id="GAA4284516.1"/>
    </source>
</evidence>
<keyword evidence="3" id="KW-1185">Reference proteome</keyword>
<name>A0ABP8EKN8_9MICO</name>
<feature type="transmembrane region" description="Helical" evidence="1">
    <location>
        <begin position="166"/>
        <end position="185"/>
    </location>
</feature>
<comment type="caution">
    <text evidence="2">The sequence shown here is derived from an EMBL/GenBank/DDBJ whole genome shotgun (WGS) entry which is preliminary data.</text>
</comment>
<dbReference type="InterPro" id="IPR032479">
    <property type="entry name" value="DUF5058"/>
</dbReference>
<dbReference type="EMBL" id="BAABAZ010000006">
    <property type="protein sequence ID" value="GAA4284516.1"/>
    <property type="molecule type" value="Genomic_DNA"/>
</dbReference>
<feature type="transmembrane region" description="Helical" evidence="1">
    <location>
        <begin position="224"/>
        <end position="244"/>
    </location>
</feature>
<protein>
    <submittedName>
        <fullName evidence="2">DUF5058 family protein</fullName>
    </submittedName>
</protein>
<keyword evidence="1" id="KW-1133">Transmembrane helix</keyword>
<keyword evidence="1" id="KW-0472">Membrane</keyword>
<dbReference type="Proteomes" id="UP001501586">
    <property type="component" value="Unassembled WGS sequence"/>
</dbReference>
<organism evidence="2 3">
    <name type="scientific">Brevibacterium daeguense</name>
    <dbReference type="NCBI Taxonomy" id="909936"/>
    <lineage>
        <taxon>Bacteria</taxon>
        <taxon>Bacillati</taxon>
        <taxon>Actinomycetota</taxon>
        <taxon>Actinomycetes</taxon>
        <taxon>Micrococcales</taxon>
        <taxon>Brevibacteriaceae</taxon>
        <taxon>Brevibacterium</taxon>
    </lineage>
</organism>
<dbReference type="RefSeq" id="WP_236862494.1">
    <property type="nucleotide sequence ID" value="NZ_BAABAZ010000006.1"/>
</dbReference>
<feature type="transmembrane region" description="Helical" evidence="1">
    <location>
        <begin position="191"/>
        <end position="212"/>
    </location>
</feature>
<proteinExistence type="predicted"/>
<gene>
    <name evidence="2" type="ORF">GCM10022261_20470</name>
</gene>
<sequence length="248" mass="25571">MIWAQSTSTDIIGIANIPVLWVLALAVFAVIILQSVIYLIAVKRAARAADMTQREVNQSFRAGAVAAIGPSLAVVLVSVALLPLFGTPPVLVRIGLIGSAATEVASASLATNTLGVDLGGSGYTQAVFIVALMAMSLSGAMWQICTMILTPLLGKGTDVLQRVNPALMSIVPSAALLAAFASLTITEIPKSLAHIAAVVASALVMVACLLLARALSQAWLREWALGFSIIGGLIVAYFVHYAGYGAAA</sequence>